<dbReference type="Proteomes" id="UP000010469">
    <property type="component" value="Chromosome"/>
</dbReference>
<gene>
    <name evidence="2" type="ordered locus">Calag_0216</name>
</gene>
<dbReference type="eggNOG" id="arCOG00318">
    <property type="taxonomic scope" value="Archaea"/>
</dbReference>
<keyword evidence="3" id="KW-1185">Reference proteome</keyword>
<evidence type="ECO:0000313" key="3">
    <source>
        <dbReference type="Proteomes" id="UP000010469"/>
    </source>
</evidence>
<dbReference type="HOGENOM" id="CLU_069302_1_0_2"/>
<evidence type="ECO:0000259" key="1">
    <source>
        <dbReference type="SMART" id="SM00966"/>
    </source>
</evidence>
<dbReference type="RefSeq" id="WP_015231896.1">
    <property type="nucleotide sequence ID" value="NC_019791.1"/>
</dbReference>
<dbReference type="AlphaFoldDB" id="L0A803"/>
<evidence type="ECO:0000313" key="2">
    <source>
        <dbReference type="EMBL" id="AFZ69998.1"/>
    </source>
</evidence>
<proteinExistence type="predicted"/>
<dbReference type="InterPro" id="IPR037914">
    <property type="entry name" value="SpoVT-AbrB_sf"/>
</dbReference>
<dbReference type="SUPFAM" id="SSF89447">
    <property type="entry name" value="AbrB/MazE/MraZ-like"/>
    <property type="match status" value="1"/>
</dbReference>
<dbReference type="GeneID" id="14211476"/>
<dbReference type="InParanoid" id="L0A803"/>
<protein>
    <submittedName>
        <fullName evidence="2">Phosphate uptake regulator</fullName>
    </submittedName>
</protein>
<sequence length="325" mass="35817">MGIVARKVQRLGASSYVITLPHTWIEANNIKPGDTVYIVDDDNKLSIIPSQKDEEKSKTVYEMDLGKIPIPEIASLAIYCLYVHNLGDTIINMGPMGKKGVESAKQAALSLLGLDVFELGESRIMIRPVIDDSKIEIKQVIKGLGMIVSDITGILRDALNGLDVTQSLQLSQKDLLKYQHLVERHVVDTMLHGKSDVRLHALVLGSGLLGVVGYIMWDAADKANKIKIKSEEISSLITNIKDILPQLGSIIAQPSIKRTQELLLQIMAITMDVEEKSINSKDSRETMILTKVADALKLLNVILYVITCSAVTSEEYLRKSNSTVI</sequence>
<accession>L0A803</accession>
<name>L0A803_CALLD</name>
<dbReference type="GO" id="GO:0003677">
    <property type="term" value="F:DNA binding"/>
    <property type="evidence" value="ECO:0007669"/>
    <property type="project" value="InterPro"/>
</dbReference>
<feature type="domain" description="SpoVT-AbrB" evidence="1">
    <location>
        <begin position="10"/>
        <end position="55"/>
    </location>
</feature>
<dbReference type="Pfam" id="PF04014">
    <property type="entry name" value="MazE_antitoxin"/>
    <property type="match status" value="1"/>
</dbReference>
<dbReference type="KEGG" id="clg:Calag_0216"/>
<dbReference type="STRING" id="1056495.Calag_0216"/>
<organism evidence="2 3">
    <name type="scientific">Caldisphaera lagunensis (strain DSM 15908 / JCM 11604 / ANMR 0165 / IC-154)</name>
    <dbReference type="NCBI Taxonomy" id="1056495"/>
    <lineage>
        <taxon>Archaea</taxon>
        <taxon>Thermoproteota</taxon>
        <taxon>Thermoprotei</taxon>
        <taxon>Acidilobales</taxon>
        <taxon>Caldisphaeraceae</taxon>
        <taxon>Caldisphaera</taxon>
    </lineage>
</organism>
<dbReference type="InterPro" id="IPR007159">
    <property type="entry name" value="SpoVT-AbrB_dom"/>
</dbReference>
<dbReference type="SMART" id="SM00966">
    <property type="entry name" value="SpoVT_AbrB"/>
    <property type="match status" value="1"/>
</dbReference>
<dbReference type="EMBL" id="CP003378">
    <property type="protein sequence ID" value="AFZ69998.1"/>
    <property type="molecule type" value="Genomic_DNA"/>
</dbReference>
<reference evidence="3" key="1">
    <citation type="submission" date="2012-03" db="EMBL/GenBank/DDBJ databases">
        <title>Complete genome of Caldisphaera lagunensis DSM 15908.</title>
        <authorList>
            <person name="Lucas S."/>
            <person name="Copeland A."/>
            <person name="Lapidus A."/>
            <person name="Glavina del Rio T."/>
            <person name="Dalin E."/>
            <person name="Tice H."/>
            <person name="Bruce D."/>
            <person name="Goodwin L."/>
            <person name="Pitluck S."/>
            <person name="Peters L."/>
            <person name="Mikhailova N."/>
            <person name="Teshima H."/>
            <person name="Kyrpides N."/>
            <person name="Mavromatis K."/>
            <person name="Ivanova N."/>
            <person name="Brettin T."/>
            <person name="Detter J.C."/>
            <person name="Han C."/>
            <person name="Larimer F."/>
            <person name="Land M."/>
            <person name="Hauser L."/>
            <person name="Markowitz V."/>
            <person name="Cheng J.-F."/>
            <person name="Hugenholtz P."/>
            <person name="Woyke T."/>
            <person name="Wu D."/>
            <person name="Spring S."/>
            <person name="Schroeder M."/>
            <person name="Brambilla E."/>
            <person name="Klenk H.-P."/>
            <person name="Eisen J.A."/>
        </authorList>
    </citation>
    <scope>NUCLEOTIDE SEQUENCE [LARGE SCALE GENOMIC DNA]</scope>
    <source>
        <strain evidence="3">DSM 15908 / JCM 11604 / IC-154</strain>
    </source>
</reference>
<dbReference type="OrthoDB" id="40991at2157"/>